<dbReference type="Proteomes" id="UP000253741">
    <property type="component" value="Unassembled WGS sequence"/>
</dbReference>
<evidence type="ECO:0000313" key="3">
    <source>
        <dbReference type="EMBL" id="RDG35637.1"/>
    </source>
</evidence>
<accession>A0A370B171</accession>
<protein>
    <submittedName>
        <fullName evidence="3">Methyltransferase domain-containing protein</fullName>
    </submittedName>
</protein>
<evidence type="ECO:0000259" key="2">
    <source>
        <dbReference type="Pfam" id="PF13649"/>
    </source>
</evidence>
<organism evidence="3 4">
    <name type="scientific">Streptomyces corynorhini</name>
    <dbReference type="NCBI Taxonomy" id="2282652"/>
    <lineage>
        <taxon>Bacteria</taxon>
        <taxon>Bacillati</taxon>
        <taxon>Actinomycetota</taxon>
        <taxon>Actinomycetes</taxon>
        <taxon>Kitasatosporales</taxon>
        <taxon>Streptomycetaceae</taxon>
        <taxon>Streptomyces</taxon>
    </lineage>
</organism>
<evidence type="ECO:0000256" key="1">
    <source>
        <dbReference type="SAM" id="MobiDB-lite"/>
    </source>
</evidence>
<evidence type="ECO:0000313" key="4">
    <source>
        <dbReference type="Proteomes" id="UP000253741"/>
    </source>
</evidence>
<reference evidence="3 4" key="1">
    <citation type="submission" date="2018-07" db="EMBL/GenBank/DDBJ databases">
        <title>Streptomyces species from bats.</title>
        <authorList>
            <person name="Dunlap C."/>
        </authorList>
    </citation>
    <scope>NUCLEOTIDE SEQUENCE [LARGE SCALE GENOMIC DNA]</scope>
    <source>
        <strain evidence="3 4">AC230</strain>
    </source>
</reference>
<gene>
    <name evidence="3" type="ORF">DVH02_24180</name>
</gene>
<sequence length="335" mass="35230">MGAPPPNDATHRSANSTTDLRTRGPGSPEAAPTGAGPTVTRISDYHHLRPSDRVPPGRPNVFFDPVDTEVGVWATVDLIRPGARVLDLGSGSGAPAAAVARAGAGHVHGFDISDDSVAWGIEHHATEDPRGRVSFSGADYSALSPAQLLDASPFSTAPDVITSNPPYVPLPSPDGVGRRSIDGGADGLHLVRRVVGHAEALGSDLAVTIGSYTSPRQAANLLYDHGYQLSALTLGVLRLGDHTVANIARVSALEATGEGPLLRIDDGAPYYIVVGLSCRRRDSTPDAAPPPEELLTLLQTACRSRTPLLETLDGFPTRVPLRMVNLPDEHQRLHV</sequence>
<keyword evidence="3" id="KW-0489">Methyltransferase</keyword>
<name>A0A370B171_9ACTN</name>
<dbReference type="InterPro" id="IPR029063">
    <property type="entry name" value="SAM-dependent_MTases_sf"/>
</dbReference>
<keyword evidence="4" id="KW-1185">Reference proteome</keyword>
<dbReference type="EMBL" id="QQNA01000206">
    <property type="protein sequence ID" value="RDG35637.1"/>
    <property type="molecule type" value="Genomic_DNA"/>
</dbReference>
<dbReference type="GO" id="GO:0008168">
    <property type="term" value="F:methyltransferase activity"/>
    <property type="evidence" value="ECO:0007669"/>
    <property type="project" value="UniProtKB-KW"/>
</dbReference>
<dbReference type="AlphaFoldDB" id="A0A370B171"/>
<dbReference type="SUPFAM" id="SSF53335">
    <property type="entry name" value="S-adenosyl-L-methionine-dependent methyltransferases"/>
    <property type="match status" value="1"/>
</dbReference>
<dbReference type="InterPro" id="IPR041698">
    <property type="entry name" value="Methyltransf_25"/>
</dbReference>
<dbReference type="CDD" id="cd02440">
    <property type="entry name" value="AdoMet_MTases"/>
    <property type="match status" value="1"/>
</dbReference>
<keyword evidence="3" id="KW-0808">Transferase</keyword>
<dbReference type="GO" id="GO:0032259">
    <property type="term" value="P:methylation"/>
    <property type="evidence" value="ECO:0007669"/>
    <property type="project" value="UniProtKB-KW"/>
</dbReference>
<proteinExistence type="predicted"/>
<dbReference type="Pfam" id="PF13649">
    <property type="entry name" value="Methyltransf_25"/>
    <property type="match status" value="1"/>
</dbReference>
<feature type="region of interest" description="Disordered" evidence="1">
    <location>
        <begin position="1"/>
        <end position="41"/>
    </location>
</feature>
<dbReference type="Gene3D" id="3.40.50.150">
    <property type="entry name" value="Vaccinia Virus protein VP39"/>
    <property type="match status" value="1"/>
</dbReference>
<feature type="domain" description="Methyltransferase" evidence="2">
    <location>
        <begin position="85"/>
        <end position="145"/>
    </location>
</feature>
<comment type="caution">
    <text evidence="3">The sequence shown here is derived from an EMBL/GenBank/DDBJ whole genome shotgun (WGS) entry which is preliminary data.</text>
</comment>